<dbReference type="InterPro" id="IPR029039">
    <property type="entry name" value="Flavoprotein-like_sf"/>
</dbReference>
<evidence type="ECO:0008006" key="3">
    <source>
        <dbReference type="Google" id="ProtNLM"/>
    </source>
</evidence>
<dbReference type="AlphaFoldDB" id="A0A194XHA2"/>
<dbReference type="RefSeq" id="XP_018073876.1">
    <property type="nucleotide sequence ID" value="XM_018214687.1"/>
</dbReference>
<keyword evidence="2" id="KW-1185">Reference proteome</keyword>
<dbReference type="OrthoDB" id="3482267at2759"/>
<name>A0A194XHA2_MOLSC</name>
<dbReference type="KEGG" id="psco:LY89DRAFT_683341"/>
<evidence type="ECO:0000313" key="1">
    <source>
        <dbReference type="EMBL" id="KUJ19521.1"/>
    </source>
</evidence>
<feature type="non-terminal residue" evidence="1">
    <location>
        <position position="254"/>
    </location>
</feature>
<dbReference type="Proteomes" id="UP000070700">
    <property type="component" value="Unassembled WGS sequence"/>
</dbReference>
<protein>
    <recommendedName>
        <fullName evidence="3">NADPH-dependent FMN reductase-like domain-containing protein</fullName>
    </recommendedName>
</protein>
<organism evidence="1 2">
    <name type="scientific">Mollisia scopiformis</name>
    <name type="common">Conifer needle endophyte fungus</name>
    <name type="synonym">Phialocephala scopiformis</name>
    <dbReference type="NCBI Taxonomy" id="149040"/>
    <lineage>
        <taxon>Eukaryota</taxon>
        <taxon>Fungi</taxon>
        <taxon>Dikarya</taxon>
        <taxon>Ascomycota</taxon>
        <taxon>Pezizomycotina</taxon>
        <taxon>Leotiomycetes</taxon>
        <taxon>Helotiales</taxon>
        <taxon>Mollisiaceae</taxon>
        <taxon>Mollisia</taxon>
    </lineage>
</organism>
<dbReference type="InParanoid" id="A0A194XHA2"/>
<proteinExistence type="predicted"/>
<dbReference type="EMBL" id="KQ947411">
    <property type="protein sequence ID" value="KUJ19521.1"/>
    <property type="molecule type" value="Genomic_DNA"/>
</dbReference>
<gene>
    <name evidence="1" type="ORF">LY89DRAFT_683341</name>
</gene>
<accession>A0A194XHA2</accession>
<dbReference type="GeneID" id="28824413"/>
<dbReference type="SUPFAM" id="SSF52218">
    <property type="entry name" value="Flavoproteins"/>
    <property type="match status" value="1"/>
</dbReference>
<sequence>MASPETPPKSLAFVHNTDLPHPLGVLSTAISAWIERVCIRPNILTNYNLVPFDLADYDLEPLNPSNELHGKIHDTSTSTPKKSLACWQEEITKHSAFILLFPYHTWSHCTPLKNALSPPLYPHPLRKPILLIGFGREEPSNTRTWKRKSFPMMKDFFREQGLKVIDVEIEQWIEGKMQLGVVDPEFTIYADYWEDWITGGTNAWLGGQQVEAFESRGWNRCQEGVMKMVDVLEGRAKTRKGREPWYIMGSLGRL</sequence>
<dbReference type="Gene3D" id="3.40.50.360">
    <property type="match status" value="1"/>
</dbReference>
<evidence type="ECO:0000313" key="2">
    <source>
        <dbReference type="Proteomes" id="UP000070700"/>
    </source>
</evidence>
<reference evidence="1 2" key="1">
    <citation type="submission" date="2015-10" db="EMBL/GenBank/DDBJ databases">
        <title>Full genome of DAOMC 229536 Phialocephala scopiformis, a fungal endophyte of spruce producing the potent anti-insectan compound rugulosin.</title>
        <authorList>
            <consortium name="DOE Joint Genome Institute"/>
            <person name="Walker A.K."/>
            <person name="Frasz S.L."/>
            <person name="Seifert K.A."/>
            <person name="Miller J.D."/>
            <person name="Mondo S.J."/>
            <person name="Labutti K."/>
            <person name="Lipzen A."/>
            <person name="Dockter R."/>
            <person name="Kennedy M."/>
            <person name="Grigoriev I.V."/>
            <person name="Spatafora J.W."/>
        </authorList>
    </citation>
    <scope>NUCLEOTIDE SEQUENCE [LARGE SCALE GENOMIC DNA]</scope>
    <source>
        <strain evidence="1 2">CBS 120377</strain>
    </source>
</reference>